<evidence type="ECO:0008006" key="4">
    <source>
        <dbReference type="Google" id="ProtNLM"/>
    </source>
</evidence>
<keyword evidence="1" id="KW-0732">Signal</keyword>
<organism evidence="2 3">
    <name type="scientific">Spongiivirga citrea</name>
    <dbReference type="NCBI Taxonomy" id="1481457"/>
    <lineage>
        <taxon>Bacteria</taxon>
        <taxon>Pseudomonadati</taxon>
        <taxon>Bacteroidota</taxon>
        <taxon>Flavobacteriia</taxon>
        <taxon>Flavobacteriales</taxon>
        <taxon>Flavobacteriaceae</taxon>
        <taxon>Spongiivirga</taxon>
    </lineage>
</organism>
<feature type="signal peptide" evidence="1">
    <location>
        <begin position="1"/>
        <end position="22"/>
    </location>
</feature>
<dbReference type="AlphaFoldDB" id="A0A6M0CQX7"/>
<name>A0A6M0CQX7_9FLAO</name>
<evidence type="ECO:0000313" key="3">
    <source>
        <dbReference type="Proteomes" id="UP000474296"/>
    </source>
</evidence>
<feature type="chain" id="PRO_5026994643" description="Cytochrome c domain-containing protein" evidence="1">
    <location>
        <begin position="23"/>
        <end position="122"/>
    </location>
</feature>
<dbReference type="RefSeq" id="WP_164033164.1">
    <property type="nucleotide sequence ID" value="NZ_JAABOQ010000006.1"/>
</dbReference>
<protein>
    <recommendedName>
        <fullName evidence="4">Cytochrome c domain-containing protein</fullName>
    </recommendedName>
</protein>
<dbReference type="EMBL" id="JAABOQ010000006">
    <property type="protein sequence ID" value="NER18474.1"/>
    <property type="molecule type" value="Genomic_DNA"/>
</dbReference>
<comment type="caution">
    <text evidence="2">The sequence shown here is derived from an EMBL/GenBank/DDBJ whole genome shotgun (WGS) entry which is preliminary data.</text>
</comment>
<accession>A0A6M0CQX7</accession>
<gene>
    <name evidence="2" type="ORF">GWK10_14745</name>
</gene>
<evidence type="ECO:0000313" key="2">
    <source>
        <dbReference type="EMBL" id="NER18474.1"/>
    </source>
</evidence>
<keyword evidence="3" id="KW-1185">Reference proteome</keyword>
<proteinExistence type="predicted"/>
<evidence type="ECO:0000256" key="1">
    <source>
        <dbReference type="SAM" id="SignalP"/>
    </source>
</evidence>
<dbReference type="Proteomes" id="UP000474296">
    <property type="component" value="Unassembled WGS sequence"/>
</dbReference>
<reference evidence="2 3" key="1">
    <citation type="submission" date="2020-01" db="EMBL/GenBank/DDBJ databases">
        <title>Spongiivirga citrea KCTC 32990T.</title>
        <authorList>
            <person name="Wang G."/>
        </authorList>
    </citation>
    <scope>NUCLEOTIDE SEQUENCE [LARGE SCALE GENOMIC DNA]</scope>
    <source>
        <strain evidence="2 3">KCTC 32990</strain>
    </source>
</reference>
<sequence length="122" mass="13366">MNPKRFLNRLVTLSLIASTVFLYNCNKDDDNPEEMQEGETPTFTADIQGIMAGNCTGCHASTPTNGAPMSLVTYNQVVDAVNNRNLVSRINSTTAPMPQTGRMNATLRQTIEDWVNAGMPEN</sequence>